<dbReference type="Pfam" id="PF18073">
    <property type="entry name" value="Zn_ribbon_LapB"/>
    <property type="match status" value="1"/>
</dbReference>
<organism evidence="15 16">
    <name type="scientific">Rhodanobacter hydrolyticus</name>
    <dbReference type="NCBI Taxonomy" id="2250595"/>
    <lineage>
        <taxon>Bacteria</taxon>
        <taxon>Pseudomonadati</taxon>
        <taxon>Pseudomonadota</taxon>
        <taxon>Gammaproteobacteria</taxon>
        <taxon>Lysobacterales</taxon>
        <taxon>Rhodanobacteraceae</taxon>
        <taxon>Rhodanobacter</taxon>
    </lineage>
</organism>
<dbReference type="Pfam" id="PF06745">
    <property type="entry name" value="ATPase"/>
    <property type="match status" value="1"/>
</dbReference>
<dbReference type="Gene3D" id="3.40.50.300">
    <property type="entry name" value="P-loop containing nucleotide triphosphate hydrolases"/>
    <property type="match status" value="1"/>
</dbReference>
<feature type="region of interest" description="Lon-protease-like" evidence="11">
    <location>
        <begin position="356"/>
        <end position="458"/>
    </location>
</feature>
<dbReference type="Gene3D" id="3.30.230.10">
    <property type="match status" value="1"/>
</dbReference>
<keyword evidence="16" id="KW-1185">Reference proteome</keyword>
<keyword evidence="3 11" id="KW-0227">DNA damage</keyword>
<protein>
    <recommendedName>
        <fullName evidence="11 12">DNA repair protein RadA</fullName>
    </recommendedName>
</protein>
<evidence type="ECO:0000256" key="9">
    <source>
        <dbReference type="ARBA" id="ARBA00023125"/>
    </source>
</evidence>
<dbReference type="InterPro" id="IPR041166">
    <property type="entry name" value="Rubredoxin_2"/>
</dbReference>
<dbReference type="EMBL" id="JADIKK010000008">
    <property type="protein sequence ID" value="MFK2879243.1"/>
    <property type="molecule type" value="Genomic_DNA"/>
</dbReference>
<feature type="binding site" evidence="11">
    <location>
        <begin position="101"/>
        <end position="108"/>
    </location>
    <ligand>
        <name>ATP</name>
        <dbReference type="ChEBI" id="CHEBI:30616"/>
    </ligand>
</feature>
<keyword evidence="4 13" id="KW-0863">Zinc-finger</keyword>
<comment type="domain">
    <text evidence="11">The middle region has homology to RecA with ATPase motifs including the RadA KNRFG motif, while the C-terminus is homologous to Lon protease.</text>
</comment>
<evidence type="ECO:0000256" key="5">
    <source>
        <dbReference type="ARBA" id="ARBA00022801"/>
    </source>
</evidence>
<dbReference type="InterPro" id="IPR014774">
    <property type="entry name" value="KaiC-like_dom"/>
</dbReference>
<comment type="function">
    <text evidence="11">Plays a role in repairing double-strand DNA breaks, probably involving stabilizing or processing branched DNA or blocked replication forks.</text>
</comment>
<evidence type="ECO:0000256" key="10">
    <source>
        <dbReference type="ARBA" id="ARBA00023204"/>
    </source>
</evidence>
<dbReference type="InterPro" id="IPR020588">
    <property type="entry name" value="RecA_ATP-bd"/>
</dbReference>
<keyword evidence="5" id="KW-0378">Hydrolase</keyword>
<evidence type="ECO:0000256" key="4">
    <source>
        <dbReference type="ARBA" id="ARBA00022771"/>
    </source>
</evidence>
<evidence type="ECO:0000256" key="8">
    <source>
        <dbReference type="ARBA" id="ARBA00023016"/>
    </source>
</evidence>
<dbReference type="SUPFAM" id="SSF54211">
    <property type="entry name" value="Ribosomal protein S5 domain 2-like"/>
    <property type="match status" value="1"/>
</dbReference>
<evidence type="ECO:0000256" key="11">
    <source>
        <dbReference type="HAMAP-Rule" id="MF_01498"/>
    </source>
</evidence>
<evidence type="ECO:0000256" key="12">
    <source>
        <dbReference type="NCBIfam" id="TIGR00416"/>
    </source>
</evidence>
<evidence type="ECO:0000256" key="7">
    <source>
        <dbReference type="ARBA" id="ARBA00022840"/>
    </source>
</evidence>
<dbReference type="PANTHER" id="PTHR32472:SF10">
    <property type="entry name" value="DNA REPAIR PROTEIN RADA-LIKE PROTEIN"/>
    <property type="match status" value="1"/>
</dbReference>
<dbReference type="InterPro" id="IPR020568">
    <property type="entry name" value="Ribosomal_Su5_D2-typ_SF"/>
</dbReference>
<keyword evidence="8 11" id="KW-0346">Stress response</keyword>
<dbReference type="Proteomes" id="UP001620339">
    <property type="component" value="Unassembled WGS sequence"/>
</dbReference>
<evidence type="ECO:0000259" key="14">
    <source>
        <dbReference type="PROSITE" id="PS50162"/>
    </source>
</evidence>
<evidence type="ECO:0000256" key="3">
    <source>
        <dbReference type="ARBA" id="ARBA00022763"/>
    </source>
</evidence>
<evidence type="ECO:0000256" key="1">
    <source>
        <dbReference type="ARBA" id="ARBA00022723"/>
    </source>
</evidence>
<comment type="similarity">
    <text evidence="11 13">Belongs to the RecA family. RadA subfamily.</text>
</comment>
<keyword evidence="9 11" id="KW-0238">DNA-binding</keyword>
<keyword evidence="10 11" id="KW-0234">DNA repair</keyword>
<dbReference type="NCBIfam" id="TIGR00416">
    <property type="entry name" value="sms"/>
    <property type="match status" value="1"/>
</dbReference>
<dbReference type="RefSeq" id="WP_404616073.1">
    <property type="nucleotide sequence ID" value="NZ_JADIKK010000008.1"/>
</dbReference>
<name>A0ABW8JC11_9GAMM</name>
<keyword evidence="1 11" id="KW-0479">Metal-binding</keyword>
<dbReference type="InterPro" id="IPR014721">
    <property type="entry name" value="Ribsml_uS5_D2-typ_fold_subgr"/>
</dbReference>
<sequence length="458" mass="48174">MAKPKTAYVCTDCGAEHPKWQGSCVECGAWNTLSEIVLQPAVKSAGAARGGYAGKAAGASRVMPLTEVAVTAEARTLTGIGELDRVLGGGLVEGSVVLVGGDPGIGKSTLLLQMLGTLGVQLPSVYVTGEESLAQVASRAQRLGLPLAPLQALAETCIERILEQAAVAKPRVLVIDSIQTIWTELLTAAPGSVSQVRESAARLTRFAKETGTSVFLVGHVTKEGGIAGPRVLEHMVDAVLYFEGESGSRFRVLRAFKNRFGAVNELGVFAMGDKGLREVPNPSAIFLSVHAGPTPGSAVMVTREGTRPLLVEVQALVDQSSLGNPRRVALGLEQNRLAMLLAVLHRHGGVAAYDQDVFINVVGGIRVQETAADLPTLLAVLSSLRDRPLPEKTIAFGEVGLSGEIRPVPNGEERLKEAAHHGFRRAIVPKANAPKSGRVGELEVVGVERLAQAIDACR</sequence>
<dbReference type="InterPro" id="IPR003593">
    <property type="entry name" value="AAA+_ATPase"/>
</dbReference>
<keyword evidence="7 11" id="KW-0067">ATP-binding</keyword>
<evidence type="ECO:0000256" key="6">
    <source>
        <dbReference type="ARBA" id="ARBA00022833"/>
    </source>
</evidence>
<feature type="domain" description="RecA family profile 1" evidence="14">
    <location>
        <begin position="72"/>
        <end position="220"/>
    </location>
</feature>
<gene>
    <name evidence="11 15" type="primary">radA</name>
    <name evidence="15" type="ORF">ISP25_19400</name>
</gene>
<dbReference type="InterPro" id="IPR004504">
    <property type="entry name" value="DNA_repair_RadA"/>
</dbReference>
<evidence type="ECO:0000256" key="13">
    <source>
        <dbReference type="RuleBase" id="RU003555"/>
    </source>
</evidence>
<comment type="caution">
    <text evidence="15">The sequence shown here is derived from an EMBL/GenBank/DDBJ whole genome shotgun (WGS) entry which is preliminary data.</text>
</comment>
<dbReference type="CDD" id="cd01121">
    <property type="entry name" value="RadA_SMS_N"/>
    <property type="match status" value="1"/>
</dbReference>
<dbReference type="HAMAP" id="MF_01498">
    <property type="entry name" value="RadA_bact"/>
    <property type="match status" value="1"/>
</dbReference>
<evidence type="ECO:0000313" key="15">
    <source>
        <dbReference type="EMBL" id="MFK2879243.1"/>
    </source>
</evidence>
<dbReference type="Pfam" id="PF13541">
    <property type="entry name" value="ChlI"/>
    <property type="match status" value="1"/>
</dbReference>
<evidence type="ECO:0000313" key="16">
    <source>
        <dbReference type="Proteomes" id="UP001620339"/>
    </source>
</evidence>
<dbReference type="PANTHER" id="PTHR32472">
    <property type="entry name" value="DNA REPAIR PROTEIN RADA"/>
    <property type="match status" value="1"/>
</dbReference>
<comment type="function">
    <text evidence="13">DNA-dependent ATPase involved in processing of recombination intermediates, plays a role in repairing DNA breaks. Stimulates the branch migration of RecA-mediated strand transfer reactions, allowing the 3' invading strand to extend heteroduplex DNA faster. Binds ssDNA in the presence of ADP but not other nucleotides, has ATPase activity that is stimulated by ssDNA and various branched DNA structures, but inhibited by SSB. Does not have RecA's homology-searching function.</text>
</comment>
<dbReference type="InterPro" id="IPR027417">
    <property type="entry name" value="P-loop_NTPase"/>
</dbReference>
<keyword evidence="6 13" id="KW-0862">Zinc</keyword>
<accession>A0ABW8JC11</accession>
<evidence type="ECO:0000256" key="2">
    <source>
        <dbReference type="ARBA" id="ARBA00022741"/>
    </source>
</evidence>
<dbReference type="PRINTS" id="PR01874">
    <property type="entry name" value="DNAREPAIRADA"/>
</dbReference>
<keyword evidence="2 11" id="KW-0547">Nucleotide-binding</keyword>
<proteinExistence type="inferred from homology"/>
<dbReference type="PROSITE" id="PS50162">
    <property type="entry name" value="RECA_2"/>
    <property type="match status" value="1"/>
</dbReference>
<dbReference type="SUPFAM" id="SSF52540">
    <property type="entry name" value="P-loop containing nucleoside triphosphate hydrolases"/>
    <property type="match status" value="1"/>
</dbReference>
<reference evidence="15 16" key="1">
    <citation type="submission" date="2020-10" db="EMBL/GenBank/DDBJ databases">
        <title>Phylogeny of dyella-like bacteria.</title>
        <authorList>
            <person name="Fu J."/>
        </authorList>
    </citation>
    <scope>NUCLEOTIDE SEQUENCE [LARGE SCALE GENOMIC DNA]</scope>
    <source>
        <strain evidence="15 16">KACC 19113</strain>
    </source>
</reference>
<feature type="short sequence motif" description="RadA KNRFG motif" evidence="11">
    <location>
        <begin position="257"/>
        <end position="261"/>
    </location>
</feature>
<dbReference type="SMART" id="SM00382">
    <property type="entry name" value="AAA"/>
    <property type="match status" value="1"/>
</dbReference>